<evidence type="ECO:0000256" key="3">
    <source>
        <dbReference type="SAM" id="SignalP"/>
    </source>
</evidence>
<organism evidence="4 5">
    <name type="scientific">Polaromonas eurypsychrophila</name>
    <dbReference type="NCBI Taxonomy" id="1614635"/>
    <lineage>
        <taxon>Bacteria</taxon>
        <taxon>Pseudomonadati</taxon>
        <taxon>Pseudomonadota</taxon>
        <taxon>Betaproteobacteria</taxon>
        <taxon>Burkholderiales</taxon>
        <taxon>Comamonadaceae</taxon>
        <taxon>Polaromonas</taxon>
    </lineage>
</organism>
<reference evidence="4" key="2">
    <citation type="submission" date="2020-09" db="EMBL/GenBank/DDBJ databases">
        <authorList>
            <person name="Sun Q."/>
            <person name="Zhou Y."/>
        </authorList>
    </citation>
    <scope>NUCLEOTIDE SEQUENCE</scope>
    <source>
        <strain evidence="4">CGMCC 1.15322</strain>
    </source>
</reference>
<dbReference type="EMBL" id="BMIG01000001">
    <property type="protein sequence ID" value="GGA85461.1"/>
    <property type="molecule type" value="Genomic_DNA"/>
</dbReference>
<accession>A0A916WCI0</accession>
<reference evidence="4" key="1">
    <citation type="journal article" date="2014" name="Int. J. Syst. Evol. Microbiol.">
        <title>Complete genome sequence of Corynebacterium casei LMG S-19264T (=DSM 44701T), isolated from a smear-ripened cheese.</title>
        <authorList>
            <consortium name="US DOE Joint Genome Institute (JGI-PGF)"/>
            <person name="Walter F."/>
            <person name="Albersmeier A."/>
            <person name="Kalinowski J."/>
            <person name="Ruckert C."/>
        </authorList>
    </citation>
    <scope>NUCLEOTIDE SEQUENCE</scope>
    <source>
        <strain evidence="4">CGMCC 1.15322</strain>
    </source>
</reference>
<evidence type="ECO:0000313" key="5">
    <source>
        <dbReference type="Proteomes" id="UP000620596"/>
    </source>
</evidence>
<evidence type="ECO:0008006" key="6">
    <source>
        <dbReference type="Google" id="ProtNLM"/>
    </source>
</evidence>
<dbReference type="Proteomes" id="UP000620596">
    <property type="component" value="Unassembled WGS sequence"/>
</dbReference>
<feature type="transmembrane region" description="Helical" evidence="2">
    <location>
        <begin position="67"/>
        <end position="87"/>
    </location>
</feature>
<proteinExistence type="predicted"/>
<feature type="region of interest" description="Disordered" evidence="1">
    <location>
        <begin position="90"/>
        <end position="119"/>
    </location>
</feature>
<keyword evidence="2" id="KW-0812">Transmembrane</keyword>
<keyword evidence="2" id="KW-1133">Transmembrane helix</keyword>
<feature type="chain" id="PRO_5037701500" description="Cobalt transporter" evidence="3">
    <location>
        <begin position="20"/>
        <end position="119"/>
    </location>
</feature>
<feature type="compositionally biased region" description="Basic and acidic residues" evidence="1">
    <location>
        <begin position="36"/>
        <end position="51"/>
    </location>
</feature>
<comment type="caution">
    <text evidence="4">The sequence shown here is derived from an EMBL/GenBank/DDBJ whole genome shotgun (WGS) entry which is preliminary data.</text>
</comment>
<keyword evidence="2" id="KW-0472">Membrane</keyword>
<gene>
    <name evidence="4" type="ORF">GCM10011496_02560</name>
</gene>
<keyword evidence="3" id="KW-0732">Signal</keyword>
<evidence type="ECO:0000256" key="1">
    <source>
        <dbReference type="SAM" id="MobiDB-lite"/>
    </source>
</evidence>
<protein>
    <recommendedName>
        <fullName evidence="6">Cobalt transporter</fullName>
    </recommendedName>
</protein>
<evidence type="ECO:0000256" key="2">
    <source>
        <dbReference type="SAM" id="Phobius"/>
    </source>
</evidence>
<name>A0A916WCI0_9BURK</name>
<dbReference type="AlphaFoldDB" id="A0A916WCI0"/>
<evidence type="ECO:0000313" key="4">
    <source>
        <dbReference type="EMBL" id="GGA85461.1"/>
    </source>
</evidence>
<feature type="signal peptide" evidence="3">
    <location>
        <begin position="1"/>
        <end position="19"/>
    </location>
</feature>
<sequence length="119" mass="12615">MRRFVAILLLLFVFAQAFAASVEGSALAHGDTKDAEHTSMHWDGVAHHHDAQGATHQDNSDESVQHILADMVLGAAAVLLAAPLASFSPERAPPPRAASEFSGPSAYPDGVRRPPRLLA</sequence>
<keyword evidence="5" id="KW-1185">Reference proteome</keyword>
<feature type="region of interest" description="Disordered" evidence="1">
    <location>
        <begin position="36"/>
        <end position="62"/>
    </location>
</feature>